<dbReference type="AlphaFoldDB" id="A0AAJ8E3V2"/>
<evidence type="ECO:0000313" key="1">
    <source>
        <dbReference type="RefSeq" id="XP_059605691.1"/>
    </source>
</evidence>
<dbReference type="KEGG" id="ang:An02g11100"/>
<name>A0AAJ8E3V2_ASPNG</name>
<gene>
    <name evidence="1" type="ORF">An02g11100</name>
</gene>
<reference evidence="1" key="1">
    <citation type="submission" date="2025-02" db="EMBL/GenBank/DDBJ databases">
        <authorList>
            <consortium name="NCBI Genome Project"/>
        </authorList>
    </citation>
    <scope>NUCLEOTIDE SEQUENCE</scope>
</reference>
<dbReference type="GeneID" id="84590465"/>
<protein>
    <submittedName>
        <fullName evidence="1">Uncharacterized protein</fullName>
    </submittedName>
</protein>
<reference evidence="1" key="2">
    <citation type="submission" date="2025-08" db="UniProtKB">
        <authorList>
            <consortium name="RefSeq"/>
        </authorList>
    </citation>
    <scope>IDENTIFICATION</scope>
</reference>
<accession>A0AAJ8E3V2</accession>
<proteinExistence type="predicted"/>
<dbReference type="RefSeq" id="XP_059605691.1">
    <property type="nucleotide sequence ID" value="XM_059746611.1"/>
</dbReference>
<sequence>MARLGGALDQPLIRCTTPNKFNEARTHRDKHTASMGGTNTFIMDDLPQWVTVQGLKRAFNWCSSGGVSTTNIFIRLGGSALSGAVADERISRNVGRARAEAPGHLTCCLYGPHDPQVCSASISHRSSDEFALTPLILMTMQLSWRLVHYPQTLTEPGKRKLGIRMIPRVSLSRHIHSSLHQPYKTPREAFLRSVLVERPPIHAINSKLHHLKNALGTGRQKRNSLGDILGVASKFMIMVKIATASHAKSMGKIMIMG</sequence>
<dbReference type="VEuPathDB" id="FungiDB:An02g11100"/>
<organism evidence="1">
    <name type="scientific">Aspergillus niger</name>
    <dbReference type="NCBI Taxonomy" id="5061"/>
    <lineage>
        <taxon>Eukaryota</taxon>
        <taxon>Fungi</taxon>
        <taxon>Dikarya</taxon>
        <taxon>Ascomycota</taxon>
        <taxon>Pezizomycotina</taxon>
        <taxon>Eurotiomycetes</taxon>
        <taxon>Eurotiomycetidae</taxon>
        <taxon>Eurotiales</taxon>
        <taxon>Aspergillaceae</taxon>
        <taxon>Aspergillus</taxon>
        <taxon>Aspergillus subgen. Circumdati</taxon>
    </lineage>
</organism>